<dbReference type="PANTHER" id="PTHR15462">
    <property type="entry name" value="SERINE PROTEASE"/>
    <property type="match status" value="1"/>
</dbReference>
<sequence>MLNAIPLDAPKGPVAKPSDVSSFTTDATEEPVVGSHPVEPEQQEDFQIQSAFNPQIGKVFMRKAGTDTVISCSGSVINSEGKNMVLTAGHCNYNHTSGWYIGANWNWTFVPGYDHGRSPYGQWHAHTLVTTNDWYNSRDFNDDVGLALVNSRYGVSLVSAMGALGVTWGRPAIGQFTVQGYPAEGKYDGQWQHYCTGTSRHHSTNQIELSCDMTRGVSGSPWLIGYNTSSGYANGVASNIDRVVNPTVLRSPYFSSSNIGTIYNEYRYG</sequence>
<dbReference type="Gene3D" id="2.40.10.10">
    <property type="entry name" value="Trypsin-like serine proteases"/>
    <property type="match status" value="2"/>
</dbReference>
<keyword evidence="4" id="KW-1185">Reference proteome</keyword>
<evidence type="ECO:0000313" key="4">
    <source>
        <dbReference type="Proteomes" id="UP001500974"/>
    </source>
</evidence>
<organism evidence="3 4">
    <name type="scientific">Arthrobacter parietis</name>
    <dbReference type="NCBI Taxonomy" id="271434"/>
    <lineage>
        <taxon>Bacteria</taxon>
        <taxon>Bacillati</taxon>
        <taxon>Actinomycetota</taxon>
        <taxon>Actinomycetes</taxon>
        <taxon>Micrococcales</taxon>
        <taxon>Micrococcaceae</taxon>
        <taxon>Arthrobacter</taxon>
    </lineage>
</organism>
<dbReference type="Proteomes" id="UP001500974">
    <property type="component" value="Unassembled WGS sequence"/>
</dbReference>
<comment type="caution">
    <text evidence="3">The sequence shown here is derived from an EMBL/GenBank/DDBJ whole genome shotgun (WGS) entry which is preliminary data.</text>
</comment>
<evidence type="ECO:0000256" key="1">
    <source>
        <dbReference type="ARBA" id="ARBA00022729"/>
    </source>
</evidence>
<evidence type="ECO:0000256" key="2">
    <source>
        <dbReference type="SAM" id="MobiDB-lite"/>
    </source>
</evidence>
<dbReference type="PANTHER" id="PTHR15462:SF19">
    <property type="entry name" value="PEPTIDASE S1 DOMAIN-CONTAINING PROTEIN"/>
    <property type="match status" value="1"/>
</dbReference>
<feature type="region of interest" description="Disordered" evidence="2">
    <location>
        <begin position="1"/>
        <end position="36"/>
    </location>
</feature>
<reference evidence="4" key="1">
    <citation type="journal article" date="2019" name="Int. J. Syst. Evol. Microbiol.">
        <title>The Global Catalogue of Microorganisms (GCM) 10K type strain sequencing project: providing services to taxonomists for standard genome sequencing and annotation.</title>
        <authorList>
            <consortium name="The Broad Institute Genomics Platform"/>
            <consortium name="The Broad Institute Genome Sequencing Center for Infectious Disease"/>
            <person name="Wu L."/>
            <person name="Ma J."/>
        </authorList>
    </citation>
    <scope>NUCLEOTIDE SEQUENCE [LARGE SCALE GENOMIC DNA]</scope>
    <source>
        <strain evidence="4">JCM 14917</strain>
    </source>
</reference>
<dbReference type="InterPro" id="IPR050966">
    <property type="entry name" value="Glutamyl_endopeptidase"/>
</dbReference>
<proteinExistence type="predicted"/>
<dbReference type="SUPFAM" id="SSF50494">
    <property type="entry name" value="Trypsin-like serine proteases"/>
    <property type="match status" value="1"/>
</dbReference>
<name>A0ABP5MJ26_9MICC</name>
<dbReference type="PROSITE" id="PS00134">
    <property type="entry name" value="TRYPSIN_HIS"/>
    <property type="match status" value="1"/>
</dbReference>
<dbReference type="EMBL" id="BAAAON010000001">
    <property type="protein sequence ID" value="GAA2174638.1"/>
    <property type="molecule type" value="Genomic_DNA"/>
</dbReference>
<accession>A0ABP5MJ26</accession>
<protein>
    <submittedName>
        <fullName evidence="3">Peptidase</fullName>
    </submittedName>
</protein>
<dbReference type="InterPro" id="IPR043504">
    <property type="entry name" value="Peptidase_S1_PA_chymotrypsin"/>
</dbReference>
<evidence type="ECO:0000313" key="3">
    <source>
        <dbReference type="EMBL" id="GAA2174638.1"/>
    </source>
</evidence>
<dbReference type="InterPro" id="IPR009003">
    <property type="entry name" value="Peptidase_S1_PA"/>
</dbReference>
<gene>
    <name evidence="3" type="ORF">GCM10009784_13780</name>
</gene>
<keyword evidence="1" id="KW-0732">Signal</keyword>
<dbReference type="InterPro" id="IPR018114">
    <property type="entry name" value="TRYPSIN_HIS"/>
</dbReference>